<evidence type="ECO:0000313" key="4">
    <source>
        <dbReference type="EMBL" id="TWU01680.1"/>
    </source>
</evidence>
<reference evidence="4 5" key="1">
    <citation type="submission" date="2019-02" db="EMBL/GenBank/DDBJ databases">
        <title>Deep-cultivation of Planctomycetes and their phenomic and genomic characterization uncovers novel biology.</title>
        <authorList>
            <person name="Wiegand S."/>
            <person name="Jogler M."/>
            <person name="Boedeker C."/>
            <person name="Pinto D."/>
            <person name="Vollmers J."/>
            <person name="Rivas-Marin E."/>
            <person name="Kohn T."/>
            <person name="Peeters S.H."/>
            <person name="Heuer A."/>
            <person name="Rast P."/>
            <person name="Oberbeckmann S."/>
            <person name="Bunk B."/>
            <person name="Jeske O."/>
            <person name="Meyerdierks A."/>
            <person name="Storesund J.E."/>
            <person name="Kallscheuer N."/>
            <person name="Luecker S."/>
            <person name="Lage O.M."/>
            <person name="Pohl T."/>
            <person name="Merkel B.J."/>
            <person name="Hornburger P."/>
            <person name="Mueller R.-W."/>
            <person name="Bruemmer F."/>
            <person name="Labrenz M."/>
            <person name="Spormann A.M."/>
            <person name="Op Den Camp H."/>
            <person name="Overmann J."/>
            <person name="Amann R."/>
            <person name="Jetten M.S.M."/>
            <person name="Mascher T."/>
            <person name="Medema M.H."/>
            <person name="Devos D.P."/>
            <person name="Kaster A.-K."/>
            <person name="Ovreas L."/>
            <person name="Rohde M."/>
            <person name="Galperin M.Y."/>
            <person name="Jogler C."/>
        </authorList>
    </citation>
    <scope>NUCLEOTIDE SEQUENCE [LARGE SCALE GENOMIC DNA]</scope>
    <source>
        <strain evidence="4 5">Pla100</strain>
    </source>
</reference>
<evidence type="ECO:0000313" key="5">
    <source>
        <dbReference type="Proteomes" id="UP000316213"/>
    </source>
</evidence>
<dbReference type="InterPro" id="IPR000917">
    <property type="entry name" value="Sulfatase_N"/>
</dbReference>
<dbReference type="EC" id="3.1.6.1" evidence="4"/>
<dbReference type="GO" id="GO:0046872">
    <property type="term" value="F:metal ion binding"/>
    <property type="evidence" value="ECO:0007669"/>
    <property type="project" value="UniProtKB-KW"/>
</dbReference>
<dbReference type="AlphaFoldDB" id="A0A5C6APP9"/>
<gene>
    <name evidence="4" type="ORF">Pla100_14150</name>
</gene>
<evidence type="ECO:0000259" key="3">
    <source>
        <dbReference type="Pfam" id="PF00884"/>
    </source>
</evidence>
<feature type="domain" description="Sulfatase N-terminal" evidence="3">
    <location>
        <begin position="9"/>
        <end position="376"/>
    </location>
</feature>
<organism evidence="4 5">
    <name type="scientific">Neorhodopirellula pilleata</name>
    <dbReference type="NCBI Taxonomy" id="2714738"/>
    <lineage>
        <taxon>Bacteria</taxon>
        <taxon>Pseudomonadati</taxon>
        <taxon>Planctomycetota</taxon>
        <taxon>Planctomycetia</taxon>
        <taxon>Pirellulales</taxon>
        <taxon>Pirellulaceae</taxon>
        <taxon>Neorhodopirellula</taxon>
    </lineage>
</organism>
<dbReference type="EMBL" id="SJPM01000002">
    <property type="protein sequence ID" value="TWU01680.1"/>
    <property type="molecule type" value="Genomic_DNA"/>
</dbReference>
<dbReference type="GO" id="GO:0005737">
    <property type="term" value="C:cytoplasm"/>
    <property type="evidence" value="ECO:0007669"/>
    <property type="project" value="TreeGrafter"/>
</dbReference>
<name>A0A5C6APP9_9BACT</name>
<keyword evidence="1" id="KW-0479">Metal-binding</keyword>
<comment type="caution">
    <text evidence="4">The sequence shown here is derived from an EMBL/GenBank/DDBJ whole genome shotgun (WGS) entry which is preliminary data.</text>
</comment>
<evidence type="ECO:0000256" key="1">
    <source>
        <dbReference type="ARBA" id="ARBA00022723"/>
    </source>
</evidence>
<dbReference type="RefSeq" id="WP_197167748.1">
    <property type="nucleotide sequence ID" value="NZ_SJPM01000002.1"/>
</dbReference>
<dbReference type="PANTHER" id="PTHR45953">
    <property type="entry name" value="IDURONATE 2-SULFATASE"/>
    <property type="match status" value="1"/>
</dbReference>
<dbReference type="GO" id="GO:0004065">
    <property type="term" value="F:arylsulfatase activity"/>
    <property type="evidence" value="ECO:0007669"/>
    <property type="project" value="UniProtKB-EC"/>
</dbReference>
<evidence type="ECO:0000256" key="2">
    <source>
        <dbReference type="ARBA" id="ARBA00022801"/>
    </source>
</evidence>
<dbReference type="Proteomes" id="UP000316213">
    <property type="component" value="Unassembled WGS sequence"/>
</dbReference>
<dbReference type="InterPro" id="IPR017850">
    <property type="entry name" value="Alkaline_phosphatase_core_sf"/>
</dbReference>
<accession>A0A5C6APP9</accession>
<sequence length="490" mass="56155">MPRPIAAPPNIVFIITDQQRFDTIAALGYPHMDTPNLDRLVREGVSFSHCYVTAASCAAARASLFKGYYPHTTGILKNADTWRRSWIERLNEAGYHCTNIGKMHSWPFETELGFHERYVVENKDRYLEGRYYFDEWDKALRFRGLVKQQREFYRKRDDYRESLGAFHWEMPADTHPDNFVGDMARWWIDTHPPTHPLFLQVGFPGPHPPYDPTPEAAAVYLDKDLPLIPVTEDELASLPPALQELRDHNEAIDHDSVVALKHPTEAQRHRQRAFYLANVSMIDQKVGEIIDALDRNGYLDNTIVIFTSDHGDCLTDHGQSQKWTMYEQITRVPMIVWAPGWNGGNAIGGHAIGGGQTVEALVQQMDIGATIMHWAGLNVPEHWAAESLVDAIANPSTYPGREYVYCEQSGDGVLTGCEYMTMVRDRTHKLVHFLDQPHGQLFDLVNDPDEVVNLWDAETAAEHKQRLLAELREWRIRSGLHTKNWCEPYR</sequence>
<keyword evidence="2 4" id="KW-0378">Hydrolase</keyword>
<dbReference type="SUPFAM" id="SSF53649">
    <property type="entry name" value="Alkaline phosphatase-like"/>
    <property type="match status" value="1"/>
</dbReference>
<keyword evidence="5" id="KW-1185">Reference proteome</keyword>
<dbReference type="PANTHER" id="PTHR45953:SF1">
    <property type="entry name" value="IDURONATE 2-SULFATASE"/>
    <property type="match status" value="1"/>
</dbReference>
<proteinExistence type="predicted"/>
<dbReference type="Gene3D" id="3.40.720.10">
    <property type="entry name" value="Alkaline Phosphatase, subunit A"/>
    <property type="match status" value="1"/>
</dbReference>
<dbReference type="Pfam" id="PF00884">
    <property type="entry name" value="Sulfatase"/>
    <property type="match status" value="1"/>
</dbReference>
<protein>
    <submittedName>
        <fullName evidence="4">Arylsulfatase</fullName>
        <ecNumber evidence="4">3.1.6.1</ecNumber>
    </submittedName>
</protein>